<organism evidence="1 2">
    <name type="scientific">Mycolicibacterium arenosum</name>
    <dbReference type="NCBI Taxonomy" id="2952157"/>
    <lineage>
        <taxon>Bacteria</taxon>
        <taxon>Bacillati</taxon>
        <taxon>Actinomycetota</taxon>
        <taxon>Actinomycetes</taxon>
        <taxon>Mycobacteriales</taxon>
        <taxon>Mycobacteriaceae</taxon>
        <taxon>Mycolicibacterium</taxon>
    </lineage>
</organism>
<evidence type="ECO:0000313" key="1">
    <source>
        <dbReference type="EMBL" id="MCP9276469.1"/>
    </source>
</evidence>
<reference evidence="1 2" key="1">
    <citation type="submission" date="2022-06" db="EMBL/GenBank/DDBJ databases">
        <title>Mycolicibacterium sp. CAU 1645 isolated from seawater.</title>
        <authorList>
            <person name="Kim W."/>
        </authorList>
    </citation>
    <scope>NUCLEOTIDE SEQUENCE [LARGE SCALE GENOMIC DNA]</scope>
    <source>
        <strain evidence="1 2">CAU 1645</strain>
    </source>
</reference>
<name>A0ABT1MBC6_9MYCO</name>
<sequence>MMRRYTTASGARRNPTFDRFPLQALSSTAAIALTAIGIVACSPQPAPPIAASGTTQQQVADVSPAGDIPDNQAFVPFTAADGSFTIKVPEGWARTDVDGVSFTDKLNTIAIASRPATVAPTVDSVNQQEMPGIESSTPGFQPGTISQVTRTAGETVLVTYGADSLPNPVTGKSIRDDVERYSYYRPGQVVTVTLSGPVGADNVDPWRIVTDSFVWHP</sequence>
<dbReference type="RefSeq" id="WP_255064509.1">
    <property type="nucleotide sequence ID" value="NZ_JANDBD010000017.1"/>
</dbReference>
<dbReference type="EMBL" id="JANDBD010000017">
    <property type="protein sequence ID" value="MCP9276469.1"/>
    <property type="molecule type" value="Genomic_DNA"/>
</dbReference>
<proteinExistence type="predicted"/>
<dbReference type="Proteomes" id="UP001651690">
    <property type="component" value="Unassembled WGS sequence"/>
</dbReference>
<comment type="caution">
    <text evidence="1">The sequence shown here is derived from an EMBL/GenBank/DDBJ whole genome shotgun (WGS) entry which is preliminary data.</text>
</comment>
<protein>
    <recommendedName>
        <fullName evidence="3">Lipoprotein LpqN</fullName>
    </recommendedName>
</protein>
<evidence type="ECO:0000313" key="2">
    <source>
        <dbReference type="Proteomes" id="UP001651690"/>
    </source>
</evidence>
<keyword evidence="2" id="KW-1185">Reference proteome</keyword>
<evidence type="ECO:0008006" key="3">
    <source>
        <dbReference type="Google" id="ProtNLM"/>
    </source>
</evidence>
<gene>
    <name evidence="1" type="ORF">NM203_30205</name>
</gene>
<accession>A0ABT1MBC6</accession>